<evidence type="ECO:0000313" key="3">
    <source>
        <dbReference type="EMBL" id="TBN48678.1"/>
    </source>
</evidence>
<evidence type="ECO:0000256" key="1">
    <source>
        <dbReference type="SAM" id="MobiDB-lite"/>
    </source>
</evidence>
<proteinExistence type="predicted"/>
<accession>A0A4Q9GHP2</accession>
<name>A0A4Q9GHP2_9HYPH</name>
<dbReference type="Pfam" id="PF10983">
    <property type="entry name" value="DUF2793"/>
    <property type="match status" value="1"/>
</dbReference>
<feature type="compositionally biased region" description="Gly residues" evidence="1">
    <location>
        <begin position="376"/>
        <end position="401"/>
    </location>
</feature>
<evidence type="ECO:0000259" key="2">
    <source>
        <dbReference type="Pfam" id="PF21722"/>
    </source>
</evidence>
<dbReference type="OrthoDB" id="564699at2"/>
<feature type="region of interest" description="Disordered" evidence="1">
    <location>
        <begin position="353"/>
        <end position="401"/>
    </location>
</feature>
<feature type="compositionally biased region" description="Gly residues" evidence="1">
    <location>
        <begin position="478"/>
        <end position="500"/>
    </location>
</feature>
<protein>
    <submittedName>
        <fullName evidence="3">DUF2793 domain-containing protein</fullName>
    </submittedName>
</protein>
<reference evidence="3 4" key="1">
    <citation type="submission" date="2019-02" db="EMBL/GenBank/DDBJ databases">
        <title>Hansschlegelia quercus sp. nov., a novel methylotrophic bacterium from buds of oak (Quercus robur L.).</title>
        <authorList>
            <person name="Agafonova N.V."/>
            <person name="Kaparullina E.N."/>
            <person name="Grouzdev D.S."/>
            <person name="Doronina N.V."/>
        </authorList>
    </citation>
    <scope>NUCLEOTIDE SEQUENCE [LARGE SCALE GENOMIC DNA]</scope>
    <source>
        <strain evidence="3 4">Dub</strain>
    </source>
</reference>
<evidence type="ECO:0000313" key="4">
    <source>
        <dbReference type="Proteomes" id="UP000291613"/>
    </source>
</evidence>
<dbReference type="Proteomes" id="UP000291613">
    <property type="component" value="Unassembled WGS sequence"/>
</dbReference>
<comment type="caution">
    <text evidence="3">The sequence shown here is derived from an EMBL/GenBank/DDBJ whole genome shotgun (WGS) entry which is preliminary data.</text>
</comment>
<feature type="region of interest" description="Disordered" evidence="1">
    <location>
        <begin position="312"/>
        <end position="331"/>
    </location>
</feature>
<sequence>MTLCVRRACFRYRSLFMSQSPHLGLSFLAPAQAQKHVTVNETFRRLDALVQLGVLDRTLTAPPSTPAEGDRHIVGAAPIGAWADHASEIAAFLDGTWIFVEPKPGWLAYVAAEGVLLVFVGGAWVGALGALASLDNLGQLGIAATADATNRLAVTSPAALFNHAGAGVQVKLNKASAADTASVLFQRAFSGRAEFGLAGSDAFSLKVSADGASWTTALSVDPATGVVDMGQTPSIQVDKFAASGVWTKPAWARRVRAILISGGAGGGSGALRAAGAAAGGGSGGATGQAVEVEFSAADLSATVAVTIGAGGTGGAAQTSANADGQPGAPGGDTAFGSYAKAAPLSSAIGLGGTTSSVSGGTHSGYRDAPPSTTASGGSGSTGAGGSGQNGYGRASGPGGGGGGLTAADAAGAGGASGSAFNSVGAPVAADGGATAGASGVAGASYAGLAHTLLAGCSGGGGAGGHAVNGGAGGSGAIPGGGGGGGGASRNGRSSGRGGDGARGEAWIISMR</sequence>
<keyword evidence="4" id="KW-1185">Reference proteome</keyword>
<gene>
    <name evidence="3" type="ORF">EYR15_13915</name>
</gene>
<dbReference type="Pfam" id="PF21722">
    <property type="entry name" value="Gly_rich_2"/>
    <property type="match status" value="1"/>
</dbReference>
<dbReference type="InterPro" id="IPR049304">
    <property type="entry name" value="Gly_rich_dom"/>
</dbReference>
<dbReference type="AlphaFoldDB" id="A0A4Q9GHP2"/>
<feature type="region of interest" description="Disordered" evidence="1">
    <location>
        <begin position="478"/>
        <end position="511"/>
    </location>
</feature>
<dbReference type="InterPro" id="IPR021251">
    <property type="entry name" value="DUF2793"/>
</dbReference>
<organism evidence="3 4">
    <name type="scientific">Hansschlegelia quercus</name>
    <dbReference type="NCBI Taxonomy" id="2528245"/>
    <lineage>
        <taxon>Bacteria</taxon>
        <taxon>Pseudomonadati</taxon>
        <taxon>Pseudomonadota</taxon>
        <taxon>Alphaproteobacteria</taxon>
        <taxon>Hyphomicrobiales</taxon>
        <taxon>Methylopilaceae</taxon>
        <taxon>Hansschlegelia</taxon>
    </lineage>
</organism>
<dbReference type="EMBL" id="SIUB01000007">
    <property type="protein sequence ID" value="TBN48678.1"/>
    <property type="molecule type" value="Genomic_DNA"/>
</dbReference>
<feature type="domain" description="Glycine-rich" evidence="2">
    <location>
        <begin position="245"/>
        <end position="507"/>
    </location>
</feature>